<dbReference type="GO" id="GO:0005680">
    <property type="term" value="C:anaphase-promoting complex"/>
    <property type="evidence" value="ECO:0007669"/>
    <property type="project" value="InterPro"/>
</dbReference>
<evidence type="ECO:0000313" key="4">
    <source>
        <dbReference type="Proteomes" id="UP001161438"/>
    </source>
</evidence>
<accession>A0AA35NI38</accession>
<evidence type="ECO:0000313" key="3">
    <source>
        <dbReference type="EMBL" id="CAI4039316.1"/>
    </source>
</evidence>
<feature type="compositionally biased region" description="Polar residues" evidence="2">
    <location>
        <begin position="89"/>
        <end position="106"/>
    </location>
</feature>
<organism evidence="3 4">
    <name type="scientific">Saccharomyces mikatae IFO 1815</name>
    <dbReference type="NCBI Taxonomy" id="226126"/>
    <lineage>
        <taxon>Eukaryota</taxon>
        <taxon>Fungi</taxon>
        <taxon>Dikarya</taxon>
        <taxon>Ascomycota</taxon>
        <taxon>Saccharomycotina</taxon>
        <taxon>Saccharomycetes</taxon>
        <taxon>Saccharomycetales</taxon>
        <taxon>Saccharomycetaceae</taxon>
        <taxon>Saccharomyces</taxon>
    </lineage>
</organism>
<keyword evidence="4" id="KW-1185">Reference proteome</keyword>
<sequence>MIRRPPTTLQLSHDDVSSLIDDLNEQKLKQQLNVQKTKYFQGKNTTSLRSHTDIQDVSQNVEDNDDDADMSSCNDKPASVAHNRIRNSLHLSADSNTTHETPNASDNPFYIREE</sequence>
<dbReference type="Proteomes" id="UP001161438">
    <property type="component" value="Chromosome 7"/>
</dbReference>
<proteinExistence type="predicted"/>
<gene>
    <name evidence="3" type="primary">SMKI07G2990</name>
    <name evidence="3" type="ORF">SMKI_07G2990</name>
</gene>
<evidence type="ECO:0000256" key="1">
    <source>
        <dbReference type="ARBA" id="ARBA00022786"/>
    </source>
</evidence>
<keyword evidence="1" id="KW-0833">Ubl conjugation pathway</keyword>
<dbReference type="EMBL" id="OX365763">
    <property type="protein sequence ID" value="CAI4039316.1"/>
    <property type="molecule type" value="Genomic_DNA"/>
</dbReference>
<dbReference type="RefSeq" id="XP_056082431.1">
    <property type="nucleotide sequence ID" value="XM_056222773.1"/>
</dbReference>
<dbReference type="Pfam" id="PF10471">
    <property type="entry name" value="ANAPC_CDC26"/>
    <property type="match status" value="1"/>
</dbReference>
<name>A0AA35NI38_SACMI</name>
<evidence type="ECO:0008006" key="5">
    <source>
        <dbReference type="Google" id="ProtNLM"/>
    </source>
</evidence>
<feature type="region of interest" description="Disordered" evidence="2">
    <location>
        <begin position="42"/>
        <end position="114"/>
    </location>
</feature>
<dbReference type="AlphaFoldDB" id="A0AA35NI38"/>
<dbReference type="GeneID" id="80918527"/>
<protein>
    <recommendedName>
        <fullName evidence="5">Cdc26p</fullName>
    </recommendedName>
</protein>
<dbReference type="InterPro" id="IPR018860">
    <property type="entry name" value="APC_suCDC26"/>
</dbReference>
<reference evidence="3" key="1">
    <citation type="submission" date="2022-10" db="EMBL/GenBank/DDBJ databases">
        <authorList>
            <person name="Byrne P K."/>
        </authorList>
    </citation>
    <scope>NUCLEOTIDE SEQUENCE</scope>
    <source>
        <strain evidence="3">IFO1815</strain>
    </source>
</reference>
<evidence type="ECO:0000256" key="2">
    <source>
        <dbReference type="SAM" id="MobiDB-lite"/>
    </source>
</evidence>
<feature type="compositionally biased region" description="Polar residues" evidence="2">
    <location>
        <begin position="42"/>
        <end position="61"/>
    </location>
</feature>
<dbReference type="GO" id="GO:0031145">
    <property type="term" value="P:anaphase-promoting complex-dependent catabolic process"/>
    <property type="evidence" value="ECO:0007669"/>
    <property type="project" value="InterPro"/>
</dbReference>